<accession>X1FMB1</accession>
<protein>
    <submittedName>
        <fullName evidence="1">Uncharacterized protein</fullName>
    </submittedName>
</protein>
<evidence type="ECO:0000313" key="1">
    <source>
        <dbReference type="EMBL" id="GAH21913.1"/>
    </source>
</evidence>
<proteinExistence type="predicted"/>
<dbReference type="EMBL" id="BART01042281">
    <property type="protein sequence ID" value="GAH21913.1"/>
    <property type="molecule type" value="Genomic_DNA"/>
</dbReference>
<reference evidence="1" key="1">
    <citation type="journal article" date="2014" name="Front. Microbiol.">
        <title>High frequency of phylogenetically diverse reductive dehalogenase-homologous genes in deep subseafloor sedimentary metagenomes.</title>
        <authorList>
            <person name="Kawai M."/>
            <person name="Futagami T."/>
            <person name="Toyoda A."/>
            <person name="Takaki Y."/>
            <person name="Nishi S."/>
            <person name="Hori S."/>
            <person name="Arai W."/>
            <person name="Tsubouchi T."/>
            <person name="Morono Y."/>
            <person name="Uchiyama I."/>
            <person name="Ito T."/>
            <person name="Fujiyama A."/>
            <person name="Inagaki F."/>
            <person name="Takami H."/>
        </authorList>
    </citation>
    <scope>NUCLEOTIDE SEQUENCE</scope>
    <source>
        <strain evidence="1">Expedition CK06-06</strain>
    </source>
</reference>
<organism evidence="1">
    <name type="scientific">marine sediment metagenome</name>
    <dbReference type="NCBI Taxonomy" id="412755"/>
    <lineage>
        <taxon>unclassified sequences</taxon>
        <taxon>metagenomes</taxon>
        <taxon>ecological metagenomes</taxon>
    </lineage>
</organism>
<name>X1FMB1_9ZZZZ</name>
<gene>
    <name evidence="1" type="ORF">S01H4_67326</name>
</gene>
<feature type="non-terminal residue" evidence="1">
    <location>
        <position position="1"/>
    </location>
</feature>
<sequence length="36" mass="3708">KNADGAGNKVTENVLYCPWLVAPVSSSAYPCPLGDA</sequence>
<dbReference type="AlphaFoldDB" id="X1FMB1"/>
<feature type="non-terminal residue" evidence="1">
    <location>
        <position position="36"/>
    </location>
</feature>
<comment type="caution">
    <text evidence="1">The sequence shown here is derived from an EMBL/GenBank/DDBJ whole genome shotgun (WGS) entry which is preliminary data.</text>
</comment>